<dbReference type="InterPro" id="IPR011545">
    <property type="entry name" value="DEAD/DEAH_box_helicase_dom"/>
</dbReference>
<dbReference type="Pfam" id="PF00270">
    <property type="entry name" value="DEAD"/>
    <property type="match status" value="1"/>
</dbReference>
<feature type="compositionally biased region" description="Basic and acidic residues" evidence="10">
    <location>
        <begin position="524"/>
        <end position="542"/>
    </location>
</feature>
<feature type="region of interest" description="Disordered" evidence="10">
    <location>
        <begin position="654"/>
        <end position="700"/>
    </location>
</feature>
<evidence type="ECO:0000256" key="9">
    <source>
        <dbReference type="RuleBase" id="RU000492"/>
    </source>
</evidence>
<feature type="compositionally biased region" description="Basic and acidic residues" evidence="10">
    <location>
        <begin position="550"/>
        <end position="575"/>
    </location>
</feature>
<dbReference type="CDD" id="cd18787">
    <property type="entry name" value="SF2_C_DEAD"/>
    <property type="match status" value="1"/>
</dbReference>
<protein>
    <recommendedName>
        <fullName evidence="1">RNA helicase</fullName>
        <ecNumber evidence="1">3.6.4.13</ecNumber>
    </recommendedName>
</protein>
<dbReference type="EC" id="3.6.4.13" evidence="1"/>
<evidence type="ECO:0000256" key="7">
    <source>
        <dbReference type="ARBA" id="ARBA00023016"/>
    </source>
</evidence>
<dbReference type="EMBL" id="JBHUOG010000002">
    <property type="protein sequence ID" value="MFD2795373.1"/>
    <property type="molecule type" value="Genomic_DNA"/>
</dbReference>
<evidence type="ECO:0000256" key="4">
    <source>
        <dbReference type="ARBA" id="ARBA00022801"/>
    </source>
</evidence>
<dbReference type="RefSeq" id="WP_377185385.1">
    <property type="nucleotide sequence ID" value="NZ_JBHUOG010000002.1"/>
</dbReference>
<dbReference type="Gene3D" id="3.40.50.300">
    <property type="entry name" value="P-loop containing nucleotide triphosphate hydrolases"/>
    <property type="match status" value="2"/>
</dbReference>
<keyword evidence="2" id="KW-0963">Cytoplasm</keyword>
<feature type="region of interest" description="Disordered" evidence="10">
    <location>
        <begin position="524"/>
        <end position="583"/>
    </location>
</feature>
<dbReference type="SMART" id="SM00487">
    <property type="entry name" value="DEXDc"/>
    <property type="match status" value="1"/>
</dbReference>
<accession>A0ABW5VUP9</accession>
<evidence type="ECO:0000259" key="13">
    <source>
        <dbReference type="PROSITE" id="PS51195"/>
    </source>
</evidence>
<keyword evidence="15" id="KW-1185">Reference proteome</keyword>
<feature type="domain" description="Helicase C-terminal" evidence="12">
    <location>
        <begin position="326"/>
        <end position="471"/>
    </location>
</feature>
<dbReference type="CDD" id="cd00268">
    <property type="entry name" value="DEADc"/>
    <property type="match status" value="1"/>
</dbReference>
<evidence type="ECO:0000256" key="8">
    <source>
        <dbReference type="PROSITE-ProRule" id="PRU00552"/>
    </source>
</evidence>
<dbReference type="PROSITE" id="PS51194">
    <property type="entry name" value="HELICASE_CTER"/>
    <property type="match status" value="1"/>
</dbReference>
<dbReference type="SMART" id="SM00490">
    <property type="entry name" value="HELICc"/>
    <property type="match status" value="1"/>
</dbReference>
<organism evidence="14 15">
    <name type="scientific">Promicromonospora vindobonensis</name>
    <dbReference type="NCBI Taxonomy" id="195748"/>
    <lineage>
        <taxon>Bacteria</taxon>
        <taxon>Bacillati</taxon>
        <taxon>Actinomycetota</taxon>
        <taxon>Actinomycetes</taxon>
        <taxon>Micrococcales</taxon>
        <taxon>Promicromonosporaceae</taxon>
        <taxon>Promicromonospora</taxon>
    </lineage>
</organism>
<dbReference type="InterPro" id="IPR044742">
    <property type="entry name" value="DEAD/DEAH_RhlB"/>
</dbReference>
<dbReference type="SUPFAM" id="SSF52540">
    <property type="entry name" value="P-loop containing nucleoside triphosphate hydrolases"/>
    <property type="match status" value="1"/>
</dbReference>
<dbReference type="Gene3D" id="3.30.70.330">
    <property type="match status" value="1"/>
</dbReference>
<feature type="compositionally biased region" description="Low complexity" evidence="10">
    <location>
        <begin position="27"/>
        <end position="86"/>
    </location>
</feature>
<dbReference type="Pfam" id="PF00271">
    <property type="entry name" value="Helicase_C"/>
    <property type="match status" value="1"/>
</dbReference>
<dbReference type="PROSITE" id="PS51192">
    <property type="entry name" value="HELICASE_ATP_BIND_1"/>
    <property type="match status" value="1"/>
</dbReference>
<dbReference type="InterPro" id="IPR000629">
    <property type="entry name" value="RNA-helicase_DEAD-box_CS"/>
</dbReference>
<evidence type="ECO:0000256" key="3">
    <source>
        <dbReference type="ARBA" id="ARBA00022741"/>
    </source>
</evidence>
<keyword evidence="6 9" id="KW-0067">ATP-binding</keyword>
<dbReference type="InterPro" id="IPR027417">
    <property type="entry name" value="P-loop_NTPase"/>
</dbReference>
<dbReference type="PANTHER" id="PTHR47963">
    <property type="entry name" value="DEAD-BOX ATP-DEPENDENT RNA HELICASE 47, MITOCHONDRIAL"/>
    <property type="match status" value="1"/>
</dbReference>
<dbReference type="PROSITE" id="PS00039">
    <property type="entry name" value="DEAD_ATP_HELICASE"/>
    <property type="match status" value="1"/>
</dbReference>
<proteinExistence type="inferred from homology"/>
<dbReference type="InterPro" id="IPR012677">
    <property type="entry name" value="Nucleotide-bd_a/b_plait_sf"/>
</dbReference>
<feature type="compositionally biased region" description="Basic and acidic residues" evidence="10">
    <location>
        <begin position="663"/>
        <end position="685"/>
    </location>
</feature>
<evidence type="ECO:0000256" key="10">
    <source>
        <dbReference type="SAM" id="MobiDB-lite"/>
    </source>
</evidence>
<dbReference type="InterPro" id="IPR005580">
    <property type="entry name" value="DbpA/CsdA_RNA-bd_dom"/>
</dbReference>
<dbReference type="InterPro" id="IPR001650">
    <property type="entry name" value="Helicase_C-like"/>
</dbReference>
<evidence type="ECO:0000256" key="5">
    <source>
        <dbReference type="ARBA" id="ARBA00022806"/>
    </source>
</evidence>
<dbReference type="InterPro" id="IPR014001">
    <property type="entry name" value="Helicase_ATP-bd"/>
</dbReference>
<dbReference type="InterPro" id="IPR014014">
    <property type="entry name" value="RNA_helicase_DEAD_Q_motif"/>
</dbReference>
<dbReference type="InterPro" id="IPR050547">
    <property type="entry name" value="DEAD_box_RNA_helicases"/>
</dbReference>
<keyword evidence="3 9" id="KW-0547">Nucleotide-binding</keyword>
<dbReference type="InterPro" id="IPR057325">
    <property type="entry name" value="DeaD_dimer"/>
</dbReference>
<evidence type="ECO:0000313" key="14">
    <source>
        <dbReference type="EMBL" id="MFD2795373.1"/>
    </source>
</evidence>
<evidence type="ECO:0000259" key="11">
    <source>
        <dbReference type="PROSITE" id="PS51192"/>
    </source>
</evidence>
<evidence type="ECO:0000259" key="12">
    <source>
        <dbReference type="PROSITE" id="PS51194"/>
    </source>
</evidence>
<dbReference type="GO" id="GO:0004386">
    <property type="term" value="F:helicase activity"/>
    <property type="evidence" value="ECO:0007669"/>
    <property type="project" value="UniProtKB-KW"/>
</dbReference>
<sequence length="700" mass="74420">MSIDTHDLIAPAEQDIEQAIADTGDQTAPEAATTSEPTTTEATAPEATPAETTPAQDAPNAETDAPQADADQADTAPATAPEASTPEPAPAPEPTGPTFASLNLPAPLMAAVNELGFVTPSAIQARAIPELLAGRDITGVAQTGTGKTAAFGLPLLAAVDPKLRKVQALVLAPTRELAMQVADAIESFASKLDDVRVLPVYGGAPYMPQQRALRDGVHVVVGTPGRIKDHLDRGALKLDDIRFLVLDEADEMLRMGFAEDVEEIFGQAPAKRQVALFSATMPPAIRKVADHHMTDPVQIAVTRQASTVTSVRQTYAVVPFRHKVGSLARVLATSDADAAIVFTRTRGAAEDVGSALIEKGISAATISGDVAQKERERIVERLRSGALDVLVATDVAARGLDVDRIGLVVNFDVPGEPEAYVHRIGRTGRAGRTGEALTFVTPHERGKLRSIERTIRATLEEVEIPSPRDVSAHQVKRALGKVAARREAGRLDMYTEMIRTYAEETGVDPVEIAAAMAALAVGDDGPRARAEQEEYERERTEAKSAAARRNTRDGDRNDRSGDRSPRARSEGERGIRRPARGTRYRIAVGHTHGVQPGGIVGALTGEGGITGADVGKIDIFGSFSLVDIIAPLDNDALDRLARARVAGKPLRITLDRGPAARTGGDRDRAPRSGGDHRRPDGERGPRGRSTTAHWEARSSR</sequence>
<comment type="similarity">
    <text evidence="9">Belongs to the DEAD box helicase family.</text>
</comment>
<comment type="caution">
    <text evidence="14">The sequence shown here is derived from an EMBL/GenBank/DDBJ whole genome shotgun (WGS) entry which is preliminary data.</text>
</comment>
<evidence type="ECO:0000256" key="6">
    <source>
        <dbReference type="ARBA" id="ARBA00022840"/>
    </source>
</evidence>
<feature type="domain" description="Helicase ATP-binding" evidence="11">
    <location>
        <begin position="128"/>
        <end position="299"/>
    </location>
</feature>
<keyword evidence="5 9" id="KW-0347">Helicase</keyword>
<feature type="short sequence motif" description="Q motif" evidence="8">
    <location>
        <begin position="97"/>
        <end position="125"/>
    </location>
</feature>
<name>A0ABW5VUP9_9MICO</name>
<feature type="domain" description="DEAD-box RNA helicase Q" evidence="13">
    <location>
        <begin position="97"/>
        <end position="125"/>
    </location>
</feature>
<keyword evidence="4 9" id="KW-0378">Hydrolase</keyword>
<feature type="region of interest" description="Disordered" evidence="10">
    <location>
        <begin position="1"/>
        <end position="100"/>
    </location>
</feature>
<evidence type="ECO:0000256" key="1">
    <source>
        <dbReference type="ARBA" id="ARBA00012552"/>
    </source>
</evidence>
<reference evidence="15" key="1">
    <citation type="journal article" date="2019" name="Int. J. Syst. Evol. Microbiol.">
        <title>The Global Catalogue of Microorganisms (GCM) 10K type strain sequencing project: providing services to taxonomists for standard genome sequencing and annotation.</title>
        <authorList>
            <consortium name="The Broad Institute Genomics Platform"/>
            <consortium name="The Broad Institute Genome Sequencing Center for Infectious Disease"/>
            <person name="Wu L."/>
            <person name="Ma J."/>
        </authorList>
    </citation>
    <scope>NUCLEOTIDE SEQUENCE [LARGE SCALE GENOMIC DNA]</scope>
    <source>
        <strain evidence="15">CCM 7044</strain>
    </source>
</reference>
<dbReference type="Proteomes" id="UP001597479">
    <property type="component" value="Unassembled WGS sequence"/>
</dbReference>
<dbReference type="PANTHER" id="PTHR47963:SF8">
    <property type="entry name" value="ATP-DEPENDENT RNA HELICASE DEAD"/>
    <property type="match status" value="1"/>
</dbReference>
<dbReference type="Pfam" id="PF25399">
    <property type="entry name" value="DeaD_dimer"/>
    <property type="match status" value="1"/>
</dbReference>
<keyword evidence="7" id="KW-0346">Stress response</keyword>
<evidence type="ECO:0000313" key="15">
    <source>
        <dbReference type="Proteomes" id="UP001597479"/>
    </source>
</evidence>
<gene>
    <name evidence="14" type="ORF">ACFS27_17570</name>
</gene>
<dbReference type="Pfam" id="PF03880">
    <property type="entry name" value="DbpA"/>
    <property type="match status" value="1"/>
</dbReference>
<evidence type="ECO:0000256" key="2">
    <source>
        <dbReference type="ARBA" id="ARBA00022490"/>
    </source>
</evidence>
<dbReference type="PROSITE" id="PS51195">
    <property type="entry name" value="Q_MOTIF"/>
    <property type="match status" value="1"/>
</dbReference>